<dbReference type="Pfam" id="PF05521">
    <property type="entry name" value="Phage_HCP"/>
    <property type="match status" value="1"/>
</dbReference>
<reference evidence="1 2" key="1">
    <citation type="submission" date="2018-08" db="EMBL/GenBank/DDBJ databases">
        <title>Draft genome sequence of Rhodobacter sphaeroides FY.</title>
        <authorList>
            <person name="Rayyan A."/>
            <person name="Meyer T.E."/>
            <person name="Kyndt J.A."/>
        </authorList>
    </citation>
    <scope>NUCLEOTIDE SEQUENCE [LARGE SCALE GENOMIC DNA]</scope>
    <source>
        <strain evidence="1 2">FY</strain>
    </source>
</reference>
<gene>
    <name evidence="1" type="ORF">D1114_02275</name>
</gene>
<dbReference type="InterPro" id="IPR038666">
    <property type="entry name" value="SSP1_head-tail_sf"/>
</dbReference>
<organism evidence="1 2">
    <name type="scientific">Cereibacter sphaeroides</name>
    <name type="common">Rhodobacter sphaeroides</name>
    <dbReference type="NCBI Taxonomy" id="1063"/>
    <lineage>
        <taxon>Bacteria</taxon>
        <taxon>Pseudomonadati</taxon>
        <taxon>Pseudomonadota</taxon>
        <taxon>Alphaproteobacteria</taxon>
        <taxon>Rhodobacterales</taxon>
        <taxon>Paracoccaceae</taxon>
        <taxon>Cereibacter</taxon>
    </lineage>
</organism>
<sequence>MSERLNRQLVLETPVAGADGAGGSILSWTALGIVWGRIEPGAGRETQGIEIPLGTVPLRITVRAAPVGAAARPQPGQRFREGARLYPVLAVTEKDADGRYLMCFAREEVPA</sequence>
<name>A0AAX1UR35_CERSP</name>
<protein>
    <submittedName>
        <fullName evidence="1">Head-tail adaptor protein</fullName>
    </submittedName>
</protein>
<comment type="caution">
    <text evidence="1">The sequence shown here is derived from an EMBL/GenBank/DDBJ whole genome shotgun (WGS) entry which is preliminary data.</text>
</comment>
<evidence type="ECO:0000313" key="1">
    <source>
        <dbReference type="EMBL" id="RHZ98059.1"/>
    </source>
</evidence>
<dbReference type="AlphaFoldDB" id="A0AAX1UR35"/>
<accession>A0AAX1UR35</accession>
<dbReference type="Proteomes" id="UP000266305">
    <property type="component" value="Unassembled WGS sequence"/>
</dbReference>
<proteinExistence type="predicted"/>
<dbReference type="Gene3D" id="2.40.10.270">
    <property type="entry name" value="Bacteriophage SPP1 head-tail adaptor protein"/>
    <property type="match status" value="1"/>
</dbReference>
<dbReference type="RefSeq" id="WP_118999211.1">
    <property type="nucleotide sequence ID" value="NZ_QWGP01000002.1"/>
</dbReference>
<evidence type="ECO:0000313" key="2">
    <source>
        <dbReference type="Proteomes" id="UP000266305"/>
    </source>
</evidence>
<dbReference type="EMBL" id="QWGP01000002">
    <property type="protein sequence ID" value="RHZ98059.1"/>
    <property type="molecule type" value="Genomic_DNA"/>
</dbReference>
<dbReference type="InterPro" id="IPR008767">
    <property type="entry name" value="Phage_SPP1_head-tail_adaptor"/>
</dbReference>